<protein>
    <submittedName>
        <fullName evidence="1">Uncharacterized protein</fullName>
    </submittedName>
</protein>
<dbReference type="AlphaFoldDB" id="A0A0M4JSG6"/>
<reference evidence="1 2" key="1">
    <citation type="journal article" date="2015" name="Genome Announc.">
        <title>Complete Genome Sequence of Spiroplasma cantharicola CC-1T (DSM 21588), a Bacterium Isolated from Soldier Beetle (Cantharis carolinus).</title>
        <authorList>
            <person name="Lo W.S."/>
            <person name="Liu P.Y."/>
            <person name="Kuo C.H."/>
        </authorList>
    </citation>
    <scope>NUCLEOTIDE SEQUENCE [LARGE SCALE GENOMIC DNA]</scope>
    <source>
        <strain evidence="1 2">CC-1</strain>
    </source>
</reference>
<dbReference type="PATRIC" id="fig|362837.3.peg.417"/>
<gene>
    <name evidence="1" type="ORF">SCANT_v1c04130</name>
</gene>
<evidence type="ECO:0000313" key="1">
    <source>
        <dbReference type="EMBL" id="ALD66321.1"/>
    </source>
</evidence>
<organism evidence="1 2">
    <name type="scientific">Spiroplasma cantharicola</name>
    <dbReference type="NCBI Taxonomy" id="362837"/>
    <lineage>
        <taxon>Bacteria</taxon>
        <taxon>Bacillati</taxon>
        <taxon>Mycoplasmatota</taxon>
        <taxon>Mollicutes</taxon>
        <taxon>Entomoplasmatales</taxon>
        <taxon>Spiroplasmataceae</taxon>
        <taxon>Spiroplasma</taxon>
    </lineage>
</organism>
<dbReference type="KEGG" id="scj:SCANT_v1c04130"/>
<keyword evidence="2" id="KW-1185">Reference proteome</keyword>
<accession>A0A0M4JSG6</accession>
<proteinExistence type="predicted"/>
<dbReference type="Proteomes" id="UP000063919">
    <property type="component" value="Chromosome"/>
</dbReference>
<sequence>MAQRIWIDDKKIKLMSLLYNINKELKGVKTSR</sequence>
<dbReference type="EMBL" id="CP012622">
    <property type="protein sequence ID" value="ALD66321.1"/>
    <property type="molecule type" value="Genomic_DNA"/>
</dbReference>
<evidence type="ECO:0000313" key="2">
    <source>
        <dbReference type="Proteomes" id="UP000063919"/>
    </source>
</evidence>
<name>A0A0M4JSG6_9MOLU</name>